<dbReference type="SMART" id="SM00854">
    <property type="entry name" value="PGA_cap"/>
    <property type="match status" value="1"/>
</dbReference>
<sequence>MSVEIPTFSVSLKIVGENGDPVPGATVAAKGVTLPADAQGAVQITRLSGPLHATASAPGHLAEPVVAGWEDKGKVLTIRLLSAKEGRWVMHSGGDMMLGRRYQTPVEGTPLIPLDNAAEGARNVVKDVAQAFALGDLGTVNLETAVSDLPSSAAYPGKRFVLNSPSAAMSALKELGVDVAFLANNHTRDYGEEGLRRTKTALDVQGVKYQGASDVEAAAYEPLVVSVKGVRVGLLSWTSVTGTVVNDSYPVDGDPVPANLPADEAWQYQPRSWGYAGLSVPVASRRIGSAWRLFRDGEASLTEPERAAAWASLSAVYPELQDWVARRGHGGGAMWRDSQSPAAIAALKQQADLAVVQLHSGYQYAAVPSDTLRANAHAAIDAGADIVICHHPHVTQGFEWYKGHLIAYSLGNFVFDQDFLATFSGFFLRTVWDGSTLVEARLVPTELSAYRPVPTSGAASLRTALGVWEKCLLGAEFRRDPADDVTKTIEIDQDADTVAAHVIRDGSSYLITSQVPPRVPVDMVLSPGASASVTFDGLIDSRLGLTPGSAAGLLIGRDLFGWGRFEDETADASADGSTHWTTDGTRKEVVFGDAAQGRGFLRLTRYSTSGTLVLVRPVARVPLQQHRLYRSINGEIVPADPPATYTLRFMARISAPAEAKVNFQSFRFDDTDPTADPTSTVLAQQTVAIQIASGGTWQPVEIAIPPALLATGGITANQILFYIQLFPPTLGKAMLDIDELELIEWRSASEMPARFGAFSRVKNTGNASVSLQFDGMPIER</sequence>
<organism evidence="3 4">
    <name type="scientific">Geobacter benzoatilyticus</name>
    <dbReference type="NCBI Taxonomy" id="2815309"/>
    <lineage>
        <taxon>Bacteria</taxon>
        <taxon>Pseudomonadati</taxon>
        <taxon>Thermodesulfobacteriota</taxon>
        <taxon>Desulfuromonadia</taxon>
        <taxon>Geobacterales</taxon>
        <taxon>Geobacteraceae</taxon>
        <taxon>Geobacter</taxon>
    </lineage>
</organism>
<feature type="domain" description="Capsule synthesis protein CapA" evidence="2">
    <location>
        <begin position="89"/>
        <end position="417"/>
    </location>
</feature>
<evidence type="ECO:0000256" key="1">
    <source>
        <dbReference type="ARBA" id="ARBA00005662"/>
    </source>
</evidence>
<accession>A0ABX7Q7P2</accession>
<dbReference type="InterPro" id="IPR019079">
    <property type="entry name" value="Capsule_synth_CapA"/>
</dbReference>
<reference evidence="3 4" key="1">
    <citation type="submission" date="2021-03" db="EMBL/GenBank/DDBJ databases">
        <title>Geobacter metallireducens gen. nov. sp. nov., a microorganism capable of coupling the complete oxidation of organic compounds to the reduction of iron and other metals.</title>
        <authorList>
            <person name="Li Y."/>
        </authorList>
    </citation>
    <scope>NUCLEOTIDE SEQUENCE [LARGE SCALE GENOMIC DNA]</scope>
    <source>
        <strain evidence="3 4">Jerry-YX</strain>
    </source>
</reference>
<dbReference type="CDD" id="cd07381">
    <property type="entry name" value="MPP_CapA"/>
    <property type="match status" value="1"/>
</dbReference>
<dbReference type="Pfam" id="PF09587">
    <property type="entry name" value="PGA_cap"/>
    <property type="match status" value="1"/>
</dbReference>
<name>A0ABX7Q7P2_9BACT</name>
<evidence type="ECO:0000313" key="4">
    <source>
        <dbReference type="Proteomes" id="UP000663651"/>
    </source>
</evidence>
<keyword evidence="4" id="KW-1185">Reference proteome</keyword>
<protein>
    <submittedName>
        <fullName evidence="3">CapA family protein</fullName>
    </submittedName>
</protein>
<dbReference type="RefSeq" id="WP_207164814.1">
    <property type="nucleotide sequence ID" value="NZ_CP071382.1"/>
</dbReference>
<evidence type="ECO:0000259" key="2">
    <source>
        <dbReference type="SMART" id="SM00854"/>
    </source>
</evidence>
<dbReference type="Gene3D" id="2.60.120.260">
    <property type="entry name" value="Galactose-binding domain-like"/>
    <property type="match status" value="1"/>
</dbReference>
<dbReference type="InterPro" id="IPR052169">
    <property type="entry name" value="CW_Biosynth-Accessory"/>
</dbReference>
<evidence type="ECO:0000313" key="3">
    <source>
        <dbReference type="EMBL" id="QSV46995.1"/>
    </source>
</evidence>
<gene>
    <name evidence="3" type="ORF">JZM60_06950</name>
</gene>
<dbReference type="Gene3D" id="3.60.21.10">
    <property type="match status" value="2"/>
</dbReference>
<dbReference type="PANTHER" id="PTHR33393:SF11">
    <property type="entry name" value="POLYGLUTAMINE SYNTHESIS ACCESSORY PROTEIN RV0574C-RELATED"/>
    <property type="match status" value="1"/>
</dbReference>
<dbReference type="PANTHER" id="PTHR33393">
    <property type="entry name" value="POLYGLUTAMINE SYNTHESIS ACCESSORY PROTEIN RV0574C-RELATED"/>
    <property type="match status" value="1"/>
</dbReference>
<dbReference type="EMBL" id="CP071382">
    <property type="protein sequence ID" value="QSV46995.1"/>
    <property type="molecule type" value="Genomic_DNA"/>
</dbReference>
<proteinExistence type="inferred from homology"/>
<comment type="similarity">
    <text evidence="1">Belongs to the CapA family.</text>
</comment>
<dbReference type="Proteomes" id="UP000663651">
    <property type="component" value="Chromosome"/>
</dbReference>
<dbReference type="InterPro" id="IPR029052">
    <property type="entry name" value="Metallo-depent_PP-like"/>
</dbReference>
<dbReference type="SUPFAM" id="SSF56300">
    <property type="entry name" value="Metallo-dependent phosphatases"/>
    <property type="match status" value="1"/>
</dbReference>